<dbReference type="EMBL" id="JAPFRF010000006">
    <property type="protein sequence ID" value="KAJ7329150.1"/>
    <property type="molecule type" value="Genomic_DNA"/>
</dbReference>
<evidence type="ECO:0000256" key="2">
    <source>
        <dbReference type="ARBA" id="ARBA00022679"/>
    </source>
</evidence>
<evidence type="ECO:0000256" key="4">
    <source>
        <dbReference type="ARBA" id="ARBA00040322"/>
    </source>
</evidence>
<evidence type="ECO:0000313" key="8">
    <source>
        <dbReference type="EMBL" id="KAJ7329150.1"/>
    </source>
</evidence>
<dbReference type="AlphaFoldDB" id="A0A9Q1B1N1"/>
<dbReference type="Gene3D" id="3.40.50.150">
    <property type="entry name" value="Vaccinia Virus protein VP39"/>
    <property type="match status" value="1"/>
</dbReference>
<evidence type="ECO:0000256" key="6">
    <source>
        <dbReference type="ARBA" id="ARBA00042266"/>
    </source>
</evidence>
<keyword evidence="2" id="KW-0808">Transferase</keyword>
<dbReference type="GO" id="GO:0032259">
    <property type="term" value="P:methylation"/>
    <property type="evidence" value="ECO:0007669"/>
    <property type="project" value="UniProtKB-KW"/>
</dbReference>
<dbReference type="CDD" id="cd02440">
    <property type="entry name" value="AdoMet_MTases"/>
    <property type="match status" value="1"/>
</dbReference>
<sequence length="266" mass="29800">MISKGCQGLLQVCGGNITQRALTQKSQSSCFLWRCYHRGISGKPLDPEMRAFLEENTEVINSGNLTPEIRLRLLTPRCRFWHDKAILWPYGDPYWAIYWPGGQGLARYLLDNPKVVYRKRVLDLGSGCGATAIAALMSGASQVVANDIDPVAGAAMILNCELNNVNPFPVVTEDLIGTKLDGWDLIVLGDMFYSEELAESLHWWLEKHAKIPGTQVLIGDPGRPHFVTHQIQKELHKISEYALPEATKQENYGLATTVVWHYQPLL</sequence>
<gene>
    <name evidence="8" type="ORF">JRQ81_015324</name>
</gene>
<dbReference type="OrthoDB" id="194386at2759"/>
<keyword evidence="9" id="KW-1185">Reference proteome</keyword>
<name>A0A9Q1B1N1_9SAUR</name>
<dbReference type="PANTHER" id="PTHR43648">
    <property type="entry name" value="ELECTRON TRANSFER FLAVOPROTEIN BETA SUBUNIT LYSINE METHYLTRANSFERASE"/>
    <property type="match status" value="1"/>
</dbReference>
<dbReference type="PANTHER" id="PTHR43648:SF1">
    <property type="entry name" value="ELECTRON TRANSFER FLAVOPROTEIN BETA SUBUNIT LYSINE METHYLTRANSFERASE"/>
    <property type="match status" value="1"/>
</dbReference>
<comment type="catalytic activity">
    <reaction evidence="7">
        <text>L-lysyl-[protein] + 3 S-adenosyl-L-methionine = N(6),N(6),N(6)-trimethyl-L-lysyl-[protein] + 3 S-adenosyl-L-homocysteine + 3 H(+)</text>
        <dbReference type="Rhea" id="RHEA:54192"/>
        <dbReference type="Rhea" id="RHEA-COMP:9752"/>
        <dbReference type="Rhea" id="RHEA-COMP:13826"/>
        <dbReference type="ChEBI" id="CHEBI:15378"/>
        <dbReference type="ChEBI" id="CHEBI:29969"/>
        <dbReference type="ChEBI" id="CHEBI:57856"/>
        <dbReference type="ChEBI" id="CHEBI:59789"/>
        <dbReference type="ChEBI" id="CHEBI:61961"/>
    </reaction>
    <physiologicalReaction direction="left-to-right" evidence="7">
        <dbReference type="Rhea" id="RHEA:54193"/>
    </physiologicalReaction>
</comment>
<evidence type="ECO:0000256" key="7">
    <source>
        <dbReference type="ARBA" id="ARBA00049497"/>
    </source>
</evidence>
<dbReference type="InterPro" id="IPR029063">
    <property type="entry name" value="SAM-dependent_MTases_sf"/>
</dbReference>
<comment type="similarity">
    <text evidence="3">Belongs to the methyltransferase superfamily. ETFBKMT family.</text>
</comment>
<dbReference type="InterPro" id="IPR050078">
    <property type="entry name" value="Ribosomal_L11_MeTrfase_PrmA"/>
</dbReference>
<accession>A0A9Q1B1N1</accession>
<dbReference type="Proteomes" id="UP001142489">
    <property type="component" value="Unassembled WGS sequence"/>
</dbReference>
<dbReference type="GO" id="GO:0005759">
    <property type="term" value="C:mitochondrial matrix"/>
    <property type="evidence" value="ECO:0007669"/>
    <property type="project" value="TreeGrafter"/>
</dbReference>
<evidence type="ECO:0000256" key="3">
    <source>
        <dbReference type="ARBA" id="ARBA00037932"/>
    </source>
</evidence>
<keyword evidence="1" id="KW-0489">Methyltransferase</keyword>
<dbReference type="Pfam" id="PF06325">
    <property type="entry name" value="PrmA"/>
    <property type="match status" value="1"/>
</dbReference>
<evidence type="ECO:0000256" key="5">
    <source>
        <dbReference type="ARBA" id="ARBA00041867"/>
    </source>
</evidence>
<protein>
    <recommendedName>
        <fullName evidence="4">Electron transfer flavoprotein beta subunit lysine methyltransferase</fullName>
    </recommendedName>
    <alternativeName>
        <fullName evidence="6">ETFB lysine methyltransferase</fullName>
    </alternativeName>
    <alternativeName>
        <fullName evidence="5">Protein N-lysine methyltransferase METTL20</fullName>
    </alternativeName>
</protein>
<proteinExistence type="inferred from homology"/>
<organism evidence="8 9">
    <name type="scientific">Phrynocephalus forsythii</name>
    <dbReference type="NCBI Taxonomy" id="171643"/>
    <lineage>
        <taxon>Eukaryota</taxon>
        <taxon>Metazoa</taxon>
        <taxon>Chordata</taxon>
        <taxon>Craniata</taxon>
        <taxon>Vertebrata</taxon>
        <taxon>Euteleostomi</taxon>
        <taxon>Lepidosauria</taxon>
        <taxon>Squamata</taxon>
        <taxon>Bifurcata</taxon>
        <taxon>Unidentata</taxon>
        <taxon>Episquamata</taxon>
        <taxon>Toxicofera</taxon>
        <taxon>Iguania</taxon>
        <taxon>Acrodonta</taxon>
        <taxon>Agamidae</taxon>
        <taxon>Agaminae</taxon>
        <taxon>Phrynocephalus</taxon>
    </lineage>
</organism>
<reference evidence="8" key="1">
    <citation type="journal article" date="2023" name="DNA Res.">
        <title>Chromosome-level genome assembly of Phrynocephalus forsythii using third-generation DNA sequencing and Hi-C analysis.</title>
        <authorList>
            <person name="Qi Y."/>
            <person name="Zhao W."/>
            <person name="Zhao Y."/>
            <person name="Niu C."/>
            <person name="Cao S."/>
            <person name="Zhang Y."/>
        </authorList>
    </citation>
    <scope>NUCLEOTIDE SEQUENCE</scope>
    <source>
        <tissue evidence="8">Muscle</tissue>
    </source>
</reference>
<evidence type="ECO:0000256" key="1">
    <source>
        <dbReference type="ARBA" id="ARBA00022603"/>
    </source>
</evidence>
<dbReference type="SUPFAM" id="SSF53335">
    <property type="entry name" value="S-adenosyl-L-methionine-dependent methyltransferases"/>
    <property type="match status" value="1"/>
</dbReference>
<comment type="caution">
    <text evidence="8">The sequence shown here is derived from an EMBL/GenBank/DDBJ whole genome shotgun (WGS) entry which is preliminary data.</text>
</comment>
<dbReference type="GO" id="GO:0016279">
    <property type="term" value="F:protein-lysine N-methyltransferase activity"/>
    <property type="evidence" value="ECO:0007669"/>
    <property type="project" value="TreeGrafter"/>
</dbReference>
<evidence type="ECO:0000313" key="9">
    <source>
        <dbReference type="Proteomes" id="UP001142489"/>
    </source>
</evidence>